<dbReference type="PANTHER" id="PTHR12863">
    <property type="entry name" value="FATTY ACID HYDROXYLASE"/>
    <property type="match status" value="1"/>
</dbReference>
<evidence type="ECO:0000256" key="14">
    <source>
        <dbReference type="SAM" id="MobiDB-lite"/>
    </source>
</evidence>
<evidence type="ECO:0000259" key="16">
    <source>
        <dbReference type="Pfam" id="PF04116"/>
    </source>
</evidence>
<dbReference type="SUPFAM" id="SSF141571">
    <property type="entry name" value="Pentapeptide repeat-like"/>
    <property type="match status" value="1"/>
</dbReference>
<keyword evidence="7" id="KW-0276">Fatty acid metabolism</keyword>
<dbReference type="Proteomes" id="UP000552644">
    <property type="component" value="Unassembled WGS sequence"/>
</dbReference>
<evidence type="ECO:0000256" key="10">
    <source>
        <dbReference type="ARBA" id="ARBA00023002"/>
    </source>
</evidence>
<dbReference type="InterPro" id="IPR014430">
    <property type="entry name" value="Scs7"/>
</dbReference>
<dbReference type="Gene3D" id="2.160.20.80">
    <property type="entry name" value="E3 ubiquitin-protein ligase SopA"/>
    <property type="match status" value="1"/>
</dbReference>
<dbReference type="GO" id="GO:0005506">
    <property type="term" value="F:iron ion binding"/>
    <property type="evidence" value="ECO:0007669"/>
    <property type="project" value="InterPro"/>
</dbReference>
<evidence type="ECO:0000256" key="8">
    <source>
        <dbReference type="ARBA" id="ARBA00022833"/>
    </source>
</evidence>
<dbReference type="EMBL" id="JACHJP010000004">
    <property type="protein sequence ID" value="MBB4917477.1"/>
    <property type="molecule type" value="Genomic_DNA"/>
</dbReference>
<reference evidence="17 18" key="1">
    <citation type="submission" date="2020-08" db="EMBL/GenBank/DDBJ databases">
        <title>Genomic Encyclopedia of Type Strains, Phase III (KMG-III): the genomes of soil and plant-associated and newly described type strains.</title>
        <authorList>
            <person name="Whitman W."/>
        </authorList>
    </citation>
    <scope>NUCLEOTIDE SEQUENCE [LARGE SCALE GENOMIC DNA]</scope>
    <source>
        <strain evidence="17 18">CECT 8840</strain>
    </source>
</reference>
<feature type="region of interest" description="Disordered" evidence="14">
    <location>
        <begin position="183"/>
        <end position="281"/>
    </location>
</feature>
<dbReference type="PANTHER" id="PTHR12863:SF1">
    <property type="entry name" value="FATTY ACID 2-HYDROXYLASE"/>
    <property type="match status" value="1"/>
</dbReference>
<evidence type="ECO:0000256" key="9">
    <source>
        <dbReference type="ARBA" id="ARBA00022989"/>
    </source>
</evidence>
<organism evidence="17 18">
    <name type="scientific">Streptosporangium saharense</name>
    <dbReference type="NCBI Taxonomy" id="1706840"/>
    <lineage>
        <taxon>Bacteria</taxon>
        <taxon>Bacillati</taxon>
        <taxon>Actinomycetota</taxon>
        <taxon>Actinomycetes</taxon>
        <taxon>Streptosporangiales</taxon>
        <taxon>Streptosporangiaceae</taxon>
        <taxon>Streptosporangium</taxon>
    </lineage>
</organism>
<comment type="subcellular location">
    <subcellularLocation>
        <location evidence="2">Endoplasmic reticulum membrane</location>
        <topology evidence="2">Multi-pass membrane protein</topology>
    </subcellularLocation>
</comment>
<feature type="transmembrane region" description="Helical" evidence="15">
    <location>
        <begin position="81"/>
        <end position="99"/>
    </location>
</feature>
<protein>
    <recommendedName>
        <fullName evidence="16">Fatty acid hydroxylase domain-containing protein</fullName>
    </recommendedName>
</protein>
<evidence type="ECO:0000256" key="12">
    <source>
        <dbReference type="ARBA" id="ARBA00023136"/>
    </source>
</evidence>
<sequence>MFLGWFALGVALWTLLEWFIHGRLGHRRGARNRFAVEHAKHHATPQYIAGWTLKFLIVTPVALVLWALVTPVLGRPDAAGLVAGLTLMYLYYELVHRLIHRRPPRSRYGRWLRIHHVHHHFHGPRTNLGVTSPIWDRVFGTYVRVELPVSIPERHAPDWLLDPATGDVAAAFAGTYVISRRRATGGSGTRASEGRLSEDRFSGARVPEARVSGARASEVRAAGAQVPGIRVSEAQVSEVQVPETRVSGARVSEARASEARASEARASEARASGESRRGTGQ</sequence>
<evidence type="ECO:0000313" key="18">
    <source>
        <dbReference type="Proteomes" id="UP000552644"/>
    </source>
</evidence>
<keyword evidence="9 15" id="KW-1133">Transmembrane helix</keyword>
<feature type="compositionally biased region" description="Basic and acidic residues" evidence="14">
    <location>
        <begin position="252"/>
        <end position="281"/>
    </location>
</feature>
<evidence type="ECO:0000256" key="7">
    <source>
        <dbReference type="ARBA" id="ARBA00022832"/>
    </source>
</evidence>
<keyword evidence="13" id="KW-0275">Fatty acid biosynthesis</keyword>
<evidence type="ECO:0000256" key="3">
    <source>
        <dbReference type="ARBA" id="ARBA00022516"/>
    </source>
</evidence>
<evidence type="ECO:0000256" key="6">
    <source>
        <dbReference type="ARBA" id="ARBA00022824"/>
    </source>
</evidence>
<comment type="cofactor">
    <cofactor evidence="1">
        <name>Zn(2+)</name>
        <dbReference type="ChEBI" id="CHEBI:29105"/>
    </cofactor>
</comment>
<keyword evidence="12 15" id="KW-0472">Membrane</keyword>
<keyword evidence="8" id="KW-0862">Zinc</keyword>
<evidence type="ECO:0000256" key="15">
    <source>
        <dbReference type="SAM" id="Phobius"/>
    </source>
</evidence>
<comment type="caution">
    <text evidence="17">The sequence shown here is derived from an EMBL/GenBank/DDBJ whole genome shotgun (WGS) entry which is preliminary data.</text>
</comment>
<keyword evidence="3" id="KW-0444">Lipid biosynthesis</keyword>
<feature type="transmembrane region" description="Helical" evidence="15">
    <location>
        <begin position="6"/>
        <end position="26"/>
    </location>
</feature>
<evidence type="ECO:0000256" key="1">
    <source>
        <dbReference type="ARBA" id="ARBA00001947"/>
    </source>
</evidence>
<dbReference type="InterPro" id="IPR006694">
    <property type="entry name" value="Fatty_acid_hydroxylase"/>
</dbReference>
<evidence type="ECO:0000313" key="17">
    <source>
        <dbReference type="EMBL" id="MBB4917477.1"/>
    </source>
</evidence>
<dbReference type="GO" id="GO:0016020">
    <property type="term" value="C:membrane"/>
    <property type="evidence" value="ECO:0007669"/>
    <property type="project" value="InterPro"/>
</dbReference>
<feature type="domain" description="Fatty acid hydroxylase" evidence="16">
    <location>
        <begin position="6"/>
        <end position="141"/>
    </location>
</feature>
<proteinExistence type="predicted"/>
<keyword evidence="5" id="KW-0479">Metal-binding</keyword>
<dbReference type="AlphaFoldDB" id="A0A7W7QPR4"/>
<feature type="compositionally biased region" description="Basic and acidic residues" evidence="14">
    <location>
        <begin position="192"/>
        <end position="202"/>
    </location>
</feature>
<name>A0A7W7QPR4_9ACTN</name>
<evidence type="ECO:0000256" key="11">
    <source>
        <dbReference type="ARBA" id="ARBA00023098"/>
    </source>
</evidence>
<keyword evidence="6" id="KW-0256">Endoplasmic reticulum</keyword>
<keyword evidence="18" id="KW-1185">Reference proteome</keyword>
<gene>
    <name evidence="17" type="ORF">FHS44_004585</name>
</gene>
<evidence type="ECO:0000256" key="2">
    <source>
        <dbReference type="ARBA" id="ARBA00004477"/>
    </source>
</evidence>
<dbReference type="Pfam" id="PF04116">
    <property type="entry name" value="FA_hydroxylase"/>
    <property type="match status" value="1"/>
</dbReference>
<evidence type="ECO:0000256" key="5">
    <source>
        <dbReference type="ARBA" id="ARBA00022723"/>
    </source>
</evidence>
<keyword evidence="10" id="KW-0560">Oxidoreductase</keyword>
<evidence type="ECO:0000256" key="13">
    <source>
        <dbReference type="ARBA" id="ARBA00023160"/>
    </source>
</evidence>
<feature type="transmembrane region" description="Helical" evidence="15">
    <location>
        <begin position="47"/>
        <end position="69"/>
    </location>
</feature>
<dbReference type="GO" id="GO:0080132">
    <property type="term" value="F:fatty acid 2-hydroxylase activity"/>
    <property type="evidence" value="ECO:0007669"/>
    <property type="project" value="InterPro"/>
</dbReference>
<accession>A0A7W7QPR4</accession>
<dbReference type="RefSeq" id="WP_184717710.1">
    <property type="nucleotide sequence ID" value="NZ_JACHJP010000004.1"/>
</dbReference>
<dbReference type="GO" id="GO:0006633">
    <property type="term" value="P:fatty acid biosynthetic process"/>
    <property type="evidence" value="ECO:0007669"/>
    <property type="project" value="UniProtKB-KW"/>
</dbReference>
<keyword evidence="11" id="KW-0443">Lipid metabolism</keyword>
<keyword evidence="4 15" id="KW-0812">Transmembrane</keyword>
<evidence type="ECO:0000256" key="4">
    <source>
        <dbReference type="ARBA" id="ARBA00022692"/>
    </source>
</evidence>